<dbReference type="GO" id="GO:0009055">
    <property type="term" value="F:electron transfer activity"/>
    <property type="evidence" value="ECO:0007669"/>
    <property type="project" value="InterPro"/>
</dbReference>
<evidence type="ECO:0000313" key="16">
    <source>
        <dbReference type="Proteomes" id="UP000094412"/>
    </source>
</evidence>
<evidence type="ECO:0000256" key="1">
    <source>
        <dbReference type="ARBA" id="ARBA00001970"/>
    </source>
</evidence>
<evidence type="ECO:0000256" key="3">
    <source>
        <dbReference type="ARBA" id="ARBA00022448"/>
    </source>
</evidence>
<comment type="cofactor">
    <cofactor evidence="1">
        <name>heme b</name>
        <dbReference type="ChEBI" id="CHEBI:60344"/>
    </cofactor>
</comment>
<evidence type="ECO:0000256" key="4">
    <source>
        <dbReference type="ARBA" id="ARBA00022475"/>
    </source>
</evidence>
<evidence type="ECO:0000256" key="8">
    <source>
        <dbReference type="ARBA" id="ARBA00022982"/>
    </source>
</evidence>
<dbReference type="InterPro" id="IPR011577">
    <property type="entry name" value="Cyt_b561_bac/Ni-Hgenase"/>
</dbReference>
<feature type="domain" description="Cytochrome b561 bacterial/Ni-hydrogenase" evidence="14">
    <location>
        <begin position="11"/>
        <end position="184"/>
    </location>
</feature>
<feature type="transmembrane region" description="Helical" evidence="13">
    <location>
        <begin position="151"/>
        <end position="173"/>
    </location>
</feature>
<evidence type="ECO:0000256" key="9">
    <source>
        <dbReference type="ARBA" id="ARBA00022989"/>
    </source>
</evidence>
<evidence type="ECO:0000256" key="6">
    <source>
        <dbReference type="ARBA" id="ARBA00022692"/>
    </source>
</evidence>
<keyword evidence="7" id="KW-0479">Metal-binding</keyword>
<evidence type="ECO:0000313" key="15">
    <source>
        <dbReference type="EMBL" id="OCX12816.1"/>
    </source>
</evidence>
<feature type="transmembrane region" description="Helical" evidence="13">
    <location>
        <begin position="89"/>
        <end position="113"/>
    </location>
</feature>
<dbReference type="SUPFAM" id="SSF81342">
    <property type="entry name" value="Transmembrane di-heme cytochromes"/>
    <property type="match status" value="1"/>
</dbReference>
<reference evidence="15 16" key="1">
    <citation type="submission" date="2016-08" db="EMBL/GenBank/DDBJ databases">
        <title>Whole genome sequence of Mesorhizobium sp. strain UASWS1009 isolated from industrial sewage.</title>
        <authorList>
            <person name="Crovadore J."/>
            <person name="Calmin G."/>
            <person name="Chablais R."/>
            <person name="Cochard B."/>
            <person name="Lefort F."/>
        </authorList>
    </citation>
    <scope>NUCLEOTIDE SEQUENCE [LARGE SCALE GENOMIC DNA]</scope>
    <source>
        <strain evidence="15 16">UASWS1009</strain>
    </source>
</reference>
<keyword evidence="9 13" id="KW-1133">Transmembrane helix</keyword>
<keyword evidence="3" id="KW-0813">Transport</keyword>
<dbReference type="EMBL" id="MDEO01000036">
    <property type="protein sequence ID" value="OCX12816.1"/>
    <property type="molecule type" value="Genomic_DNA"/>
</dbReference>
<keyword evidence="16" id="KW-1185">Reference proteome</keyword>
<evidence type="ECO:0000256" key="12">
    <source>
        <dbReference type="ARBA" id="ARBA00037975"/>
    </source>
</evidence>
<dbReference type="STRING" id="1566387.QV13_24850"/>
<comment type="caution">
    <text evidence="15">The sequence shown here is derived from an EMBL/GenBank/DDBJ whole genome shotgun (WGS) entry which is preliminary data.</text>
</comment>
<dbReference type="RefSeq" id="WP_024924229.1">
    <property type="nucleotide sequence ID" value="NZ_MDEO01000036.1"/>
</dbReference>
<evidence type="ECO:0000256" key="10">
    <source>
        <dbReference type="ARBA" id="ARBA00023004"/>
    </source>
</evidence>
<evidence type="ECO:0000256" key="7">
    <source>
        <dbReference type="ARBA" id="ARBA00022723"/>
    </source>
</evidence>
<keyword evidence="8" id="KW-0249">Electron transport</keyword>
<keyword evidence="4" id="KW-1003">Cell membrane</keyword>
<keyword evidence="5" id="KW-0349">Heme</keyword>
<dbReference type="InterPro" id="IPR016174">
    <property type="entry name" value="Di-haem_cyt_TM"/>
</dbReference>
<dbReference type="OrthoDB" id="1247465at2"/>
<protein>
    <submittedName>
        <fullName evidence="15">Cytochrome B</fullName>
    </submittedName>
</protein>
<dbReference type="GO" id="GO:0046872">
    <property type="term" value="F:metal ion binding"/>
    <property type="evidence" value="ECO:0007669"/>
    <property type="project" value="UniProtKB-KW"/>
</dbReference>
<dbReference type="PANTHER" id="PTHR30529">
    <property type="entry name" value="CYTOCHROME B561"/>
    <property type="match status" value="1"/>
</dbReference>
<keyword evidence="6 13" id="KW-0812">Transmembrane</keyword>
<sequence length="195" mass="21700">MTSLIRNTPTRYGWITILLHWTVGVLFIAQLALGIVMTKLSSQRTAFELIQLHKSLGFLLLGVVVLRLGWRLTSMMPELPAGTGRLERLVAPIAHFALYALQLALPLTGWALVSVSVLEIPSMPFGLFVMPNLPFGSSEAAENFWTATHAYLAYVGMALIGVHVLAALHHHFWRRDSVLVRMISPSRRCDGRKSE</sequence>
<keyword evidence="10" id="KW-0408">Iron</keyword>
<dbReference type="AlphaFoldDB" id="A0A1C2DDV8"/>
<name>A0A1C2DDV8_9HYPH</name>
<feature type="transmembrane region" description="Helical" evidence="13">
    <location>
        <begin position="12"/>
        <end position="37"/>
    </location>
</feature>
<accession>A0A1C2DDV8</accession>
<comment type="similarity">
    <text evidence="12">Belongs to the cytochrome b561 family.</text>
</comment>
<dbReference type="Pfam" id="PF01292">
    <property type="entry name" value="Ni_hydr_CYTB"/>
    <property type="match status" value="1"/>
</dbReference>
<keyword evidence="11 13" id="KW-0472">Membrane</keyword>
<dbReference type="InterPro" id="IPR052168">
    <property type="entry name" value="Cytochrome_b561_oxidase"/>
</dbReference>
<dbReference type="GO" id="GO:0005886">
    <property type="term" value="C:plasma membrane"/>
    <property type="evidence" value="ECO:0007669"/>
    <property type="project" value="UniProtKB-SubCell"/>
</dbReference>
<dbReference type="Proteomes" id="UP000094412">
    <property type="component" value="Unassembled WGS sequence"/>
</dbReference>
<evidence type="ECO:0000256" key="13">
    <source>
        <dbReference type="SAM" id="Phobius"/>
    </source>
</evidence>
<evidence type="ECO:0000256" key="2">
    <source>
        <dbReference type="ARBA" id="ARBA00004651"/>
    </source>
</evidence>
<evidence type="ECO:0000256" key="5">
    <source>
        <dbReference type="ARBA" id="ARBA00022617"/>
    </source>
</evidence>
<proteinExistence type="inferred from homology"/>
<comment type="subcellular location">
    <subcellularLocation>
        <location evidence="2">Cell membrane</location>
        <topology evidence="2">Multi-pass membrane protein</topology>
    </subcellularLocation>
</comment>
<organism evidence="15 16">
    <name type="scientific">Mesorhizobium hungaricum</name>
    <dbReference type="NCBI Taxonomy" id="1566387"/>
    <lineage>
        <taxon>Bacteria</taxon>
        <taxon>Pseudomonadati</taxon>
        <taxon>Pseudomonadota</taxon>
        <taxon>Alphaproteobacteria</taxon>
        <taxon>Hyphomicrobiales</taxon>
        <taxon>Phyllobacteriaceae</taxon>
        <taxon>Mesorhizobium</taxon>
    </lineage>
</organism>
<dbReference type="GO" id="GO:0020037">
    <property type="term" value="F:heme binding"/>
    <property type="evidence" value="ECO:0007669"/>
    <property type="project" value="TreeGrafter"/>
</dbReference>
<dbReference type="GO" id="GO:0022904">
    <property type="term" value="P:respiratory electron transport chain"/>
    <property type="evidence" value="ECO:0007669"/>
    <property type="project" value="InterPro"/>
</dbReference>
<evidence type="ECO:0000256" key="11">
    <source>
        <dbReference type="ARBA" id="ARBA00023136"/>
    </source>
</evidence>
<dbReference type="PANTHER" id="PTHR30529:SF1">
    <property type="entry name" value="CYTOCHROME B561 HOMOLOG 2"/>
    <property type="match status" value="1"/>
</dbReference>
<gene>
    <name evidence="15" type="ORF">QV13_24850</name>
</gene>
<feature type="transmembrane region" description="Helical" evidence="13">
    <location>
        <begin position="49"/>
        <end position="68"/>
    </location>
</feature>
<evidence type="ECO:0000259" key="14">
    <source>
        <dbReference type="Pfam" id="PF01292"/>
    </source>
</evidence>